<comment type="caution">
    <text evidence="1">The sequence shown here is derived from an EMBL/GenBank/DDBJ whole genome shotgun (WGS) entry which is preliminary data.</text>
</comment>
<protein>
    <submittedName>
        <fullName evidence="1">Uncharacterized protein</fullName>
    </submittedName>
</protein>
<gene>
    <name evidence="1" type="ORF">ACFSF0_19050</name>
</gene>
<keyword evidence="2" id="KW-1185">Reference proteome</keyword>
<proteinExistence type="predicted"/>
<reference evidence="2" key="1">
    <citation type="journal article" date="2019" name="Int. J. Syst. Evol. Microbiol.">
        <title>The Global Catalogue of Microorganisms (GCM) 10K type strain sequencing project: providing services to taxonomists for standard genome sequencing and annotation.</title>
        <authorList>
            <consortium name="The Broad Institute Genomics Platform"/>
            <consortium name="The Broad Institute Genome Sequencing Center for Infectious Disease"/>
            <person name="Wu L."/>
            <person name="Ma J."/>
        </authorList>
    </citation>
    <scope>NUCLEOTIDE SEQUENCE [LARGE SCALE GENOMIC DNA]</scope>
    <source>
        <strain evidence="2">LMG 29247</strain>
    </source>
</reference>
<sequence length="175" mass="20014">MREHSLVFSTTNILALRAGHQVSSRRPYHPDLESANACPNAEPGDRILCREPWRPYVDPDLGPGIKYAADGAFLAAPADAKAWCSQLAKSRPWWPAYRLPAWAVRTILTYIAAPTERLHDITRMAAIEEGIEPRLHRCPLELFANHWRRTYGEQSWHANPLVRIVRFERFNPVPV</sequence>
<organism evidence="1 2">
    <name type="scientific">Ottowia flava</name>
    <dbReference type="NCBI Taxonomy" id="2675430"/>
    <lineage>
        <taxon>Bacteria</taxon>
        <taxon>Pseudomonadati</taxon>
        <taxon>Pseudomonadota</taxon>
        <taxon>Betaproteobacteria</taxon>
        <taxon>Burkholderiales</taxon>
        <taxon>Comamonadaceae</taxon>
        <taxon>Ottowia</taxon>
    </lineage>
</organism>
<dbReference type="Proteomes" id="UP001597304">
    <property type="component" value="Unassembled WGS sequence"/>
</dbReference>
<dbReference type="EMBL" id="JBHUEJ010000046">
    <property type="protein sequence ID" value="MFD1712700.1"/>
    <property type="molecule type" value="Genomic_DNA"/>
</dbReference>
<accession>A0ABW4KXJ6</accession>
<evidence type="ECO:0000313" key="2">
    <source>
        <dbReference type="Proteomes" id="UP001597304"/>
    </source>
</evidence>
<dbReference type="RefSeq" id="WP_147914995.1">
    <property type="nucleotide sequence ID" value="NZ_JBHUEJ010000046.1"/>
</dbReference>
<evidence type="ECO:0000313" key="1">
    <source>
        <dbReference type="EMBL" id="MFD1712700.1"/>
    </source>
</evidence>
<name>A0ABW4KXJ6_9BURK</name>